<dbReference type="InterPro" id="IPR052720">
    <property type="entry name" value="Glycosyl_hydrolase_97"/>
</dbReference>
<dbReference type="Proteomes" id="UP000198901">
    <property type="component" value="Unassembled WGS sequence"/>
</dbReference>
<accession>A0A1G9PDN7</accession>
<feature type="domain" description="Glycosyl-hydrolase 97 C-terminal oligomerisation" evidence="8">
    <location>
        <begin position="548"/>
        <end position="644"/>
    </location>
</feature>
<name>A0A1G9PDN7_9BACT</name>
<dbReference type="EMBL" id="FNGS01000004">
    <property type="protein sequence ID" value="SDL96859.1"/>
    <property type="molecule type" value="Genomic_DNA"/>
</dbReference>
<gene>
    <name evidence="9" type="ORF">SAMN04488090_2137</name>
</gene>
<dbReference type="Gene3D" id="3.20.20.70">
    <property type="entry name" value="Aldolase class I"/>
    <property type="match status" value="1"/>
</dbReference>
<evidence type="ECO:0000259" key="6">
    <source>
        <dbReference type="Pfam" id="PF10566"/>
    </source>
</evidence>
<dbReference type="InterPro" id="IPR029483">
    <property type="entry name" value="GH97_C"/>
</dbReference>
<dbReference type="GO" id="GO:0016798">
    <property type="term" value="F:hydrolase activity, acting on glycosyl bonds"/>
    <property type="evidence" value="ECO:0007669"/>
    <property type="project" value="UniProtKB-KW"/>
</dbReference>
<keyword evidence="3" id="KW-0378">Hydrolase</keyword>
<dbReference type="PANTHER" id="PTHR35803:SF2">
    <property type="entry name" value="RETAINING ALPHA-GALACTOSIDASE"/>
    <property type="match status" value="1"/>
</dbReference>
<dbReference type="InterPro" id="IPR013785">
    <property type="entry name" value="Aldolase_TIM"/>
</dbReference>
<dbReference type="InterPro" id="IPR019563">
    <property type="entry name" value="GH97_catalytic"/>
</dbReference>
<evidence type="ECO:0000259" key="7">
    <source>
        <dbReference type="Pfam" id="PF14508"/>
    </source>
</evidence>
<evidence type="ECO:0000313" key="10">
    <source>
        <dbReference type="Proteomes" id="UP000198901"/>
    </source>
</evidence>
<dbReference type="AlphaFoldDB" id="A0A1G9PDN7"/>
<dbReference type="Pfam" id="PF14508">
    <property type="entry name" value="GH97_N"/>
    <property type="match status" value="1"/>
</dbReference>
<dbReference type="Pfam" id="PF14509">
    <property type="entry name" value="GH97_C"/>
    <property type="match status" value="1"/>
</dbReference>
<dbReference type="GO" id="GO:0030246">
    <property type="term" value="F:carbohydrate binding"/>
    <property type="evidence" value="ECO:0007669"/>
    <property type="project" value="InterPro"/>
</dbReference>
<dbReference type="Gene3D" id="2.60.40.1180">
    <property type="entry name" value="Golgi alpha-mannosidase II"/>
    <property type="match status" value="1"/>
</dbReference>
<dbReference type="RefSeq" id="WP_093201573.1">
    <property type="nucleotide sequence ID" value="NZ_FNGS01000004.1"/>
</dbReference>
<keyword evidence="10" id="KW-1185">Reference proteome</keyword>
<evidence type="ECO:0000256" key="1">
    <source>
        <dbReference type="ARBA" id="ARBA00001913"/>
    </source>
</evidence>
<dbReference type="STRING" id="563176.SAMN04488090_2137"/>
<dbReference type="InterPro" id="IPR017853">
    <property type="entry name" value="GH"/>
</dbReference>
<reference evidence="9 10" key="1">
    <citation type="submission" date="2016-10" db="EMBL/GenBank/DDBJ databases">
        <authorList>
            <person name="de Groot N.N."/>
        </authorList>
    </citation>
    <scope>NUCLEOTIDE SEQUENCE [LARGE SCALE GENOMIC DNA]</scope>
    <source>
        <strain evidence="9 10">DSM 21668</strain>
    </source>
</reference>
<organism evidence="9 10">
    <name type="scientific">Siphonobacter aquaeclarae</name>
    <dbReference type="NCBI Taxonomy" id="563176"/>
    <lineage>
        <taxon>Bacteria</taxon>
        <taxon>Pseudomonadati</taxon>
        <taxon>Bacteroidota</taxon>
        <taxon>Cytophagia</taxon>
        <taxon>Cytophagales</taxon>
        <taxon>Cytophagaceae</taxon>
        <taxon>Siphonobacter</taxon>
    </lineage>
</organism>
<evidence type="ECO:0000256" key="5">
    <source>
        <dbReference type="ARBA" id="ARBA00023295"/>
    </source>
</evidence>
<comment type="cofactor">
    <cofactor evidence="1">
        <name>Ca(2+)</name>
        <dbReference type="ChEBI" id="CHEBI:29108"/>
    </cofactor>
</comment>
<protein>
    <submittedName>
        <fullName evidence="9">Alpha-glucosidase</fullName>
    </submittedName>
</protein>
<evidence type="ECO:0000259" key="8">
    <source>
        <dbReference type="Pfam" id="PF14509"/>
    </source>
</evidence>
<comment type="subunit">
    <text evidence="2">Monomer.</text>
</comment>
<feature type="domain" description="Glycosyl-hydrolase 97 catalytic" evidence="6">
    <location>
        <begin position="293"/>
        <end position="448"/>
    </location>
</feature>
<evidence type="ECO:0000256" key="3">
    <source>
        <dbReference type="ARBA" id="ARBA00022801"/>
    </source>
</evidence>
<feature type="domain" description="Glycosyl-hydrolase 97 N-terminal" evidence="7">
    <location>
        <begin position="23"/>
        <end position="273"/>
    </location>
</feature>
<dbReference type="InterPro" id="IPR014718">
    <property type="entry name" value="GH-type_carb-bd"/>
</dbReference>
<evidence type="ECO:0000256" key="2">
    <source>
        <dbReference type="ARBA" id="ARBA00011245"/>
    </source>
</evidence>
<dbReference type="Pfam" id="PF10566">
    <property type="entry name" value="Glyco_hydro_97"/>
    <property type="match status" value="1"/>
</dbReference>
<sequence>MKYLLFVLLLPATLFARERPFQLSSPDKRLRVSITLGDSIRYSVQLGKEPVVLPSAISMSFEGRKTGATLLRSSMRQERSVVRPAYGPSLKNEYNELILTFSDRYAVVFRTYNAGIAWRFETAFGGKTKVLQETATFRTAGDPEVFFPETDTWTSWEVPYKTYTALSGMENGKKAITPALLSANGTRVLISESDVQDYPGLYLQKQNGTLAGTWAAYPTRTELGSWGNFVSVVKERGSFLSETAGSRTYPWRIISVTKDDRDLLENSLVYLLAPAQESGDFSWVKPGRAAWEWWHDALLPGAAIPSGMKNRNTALYKHYIDFAAEQHLEYLMIDAGWSDVYDLRKGKPETDIRSIIQHGKDRQVDVFLWCVATTLLKDLAGNLDYLRSLGAAGIKVDFFDRDDAEAARWMADIAREAAKRKLMVDFHGCPKPTGLHRKYPNVINYEAVRGAECSKWDLTANPDQHLLTTFIRVPAGPLDYTPGSMRNRTKATFKPVDPGLPMTQGTRCHELALFALFNQPLAMLCDSPEEYRRNPESLAFLSAIPTVFDETKVLQAKLGEYAVMAKRKGTTWYLGALGNWQEHALTVDFSFLPKGKTFEAAVYTDAPDAGENAEHAVRKTIQVTASTRLELPLAPGGGAVAVLKPI</sequence>
<dbReference type="SUPFAM" id="SSF51445">
    <property type="entry name" value="(Trans)glycosidases"/>
    <property type="match status" value="1"/>
</dbReference>
<dbReference type="PANTHER" id="PTHR35803">
    <property type="entry name" value="GLUCAN 1,4-ALPHA-GLUCOSIDASE SUSB-RELATED"/>
    <property type="match status" value="1"/>
</dbReference>
<dbReference type="OrthoDB" id="57532at2"/>
<evidence type="ECO:0000256" key="4">
    <source>
        <dbReference type="ARBA" id="ARBA00022837"/>
    </source>
</evidence>
<dbReference type="InterPro" id="IPR013780">
    <property type="entry name" value="Glyco_hydro_b"/>
</dbReference>
<proteinExistence type="predicted"/>
<keyword evidence="4" id="KW-0106">Calcium</keyword>
<dbReference type="InterPro" id="IPR029486">
    <property type="entry name" value="GH97_N"/>
</dbReference>
<evidence type="ECO:0000313" key="9">
    <source>
        <dbReference type="EMBL" id="SDL96859.1"/>
    </source>
</evidence>
<keyword evidence="5" id="KW-0326">Glycosidase</keyword>
<dbReference type="Gene3D" id="2.70.98.10">
    <property type="match status" value="1"/>
</dbReference>